<dbReference type="GO" id="GO:0005829">
    <property type="term" value="C:cytosol"/>
    <property type="evidence" value="ECO:0007669"/>
    <property type="project" value="InterPro"/>
</dbReference>
<dbReference type="NCBIfam" id="TIGR02182">
    <property type="entry name" value="GRXB"/>
    <property type="match status" value="1"/>
</dbReference>
<dbReference type="SUPFAM" id="SSF47616">
    <property type="entry name" value="GST C-terminal domain-like"/>
    <property type="match status" value="1"/>
</dbReference>
<dbReference type="InterPro" id="IPR036282">
    <property type="entry name" value="Glutathione-S-Trfase_C_sf"/>
</dbReference>
<protein>
    <submittedName>
        <fullName evidence="2">Glutaredoxin</fullName>
    </submittedName>
</protein>
<organism evidence="2 3">
    <name type="scientific">Massilia aurea</name>
    <dbReference type="NCBI Taxonomy" id="373040"/>
    <lineage>
        <taxon>Bacteria</taxon>
        <taxon>Pseudomonadati</taxon>
        <taxon>Pseudomonadota</taxon>
        <taxon>Betaproteobacteria</taxon>
        <taxon>Burkholderiales</taxon>
        <taxon>Oxalobacteraceae</taxon>
        <taxon>Telluria group</taxon>
        <taxon>Massilia</taxon>
    </lineage>
</organism>
<dbReference type="SMR" id="A0A422QJY4"/>
<dbReference type="SUPFAM" id="SSF52833">
    <property type="entry name" value="Thioredoxin-like"/>
    <property type="match status" value="1"/>
</dbReference>
<evidence type="ECO:0000313" key="3">
    <source>
        <dbReference type="Proteomes" id="UP000283254"/>
    </source>
</evidence>
<gene>
    <name evidence="2" type="ORF">NM04_13650</name>
</gene>
<dbReference type="PROSITE" id="PS51354">
    <property type="entry name" value="GLUTAREDOXIN_2"/>
    <property type="match status" value="1"/>
</dbReference>
<dbReference type="InterPro" id="IPR011901">
    <property type="entry name" value="Grx2"/>
</dbReference>
<dbReference type="InterPro" id="IPR036249">
    <property type="entry name" value="Thioredoxin-like_sf"/>
</dbReference>
<reference evidence="2" key="1">
    <citation type="submission" date="2014-10" db="EMBL/GenBank/DDBJ databases">
        <title>Massilia sp. genome.</title>
        <authorList>
            <person name="Xu B."/>
            <person name="Dai L."/>
            <person name="Huang Z."/>
        </authorList>
    </citation>
    <scope>NUCLEOTIDE SEQUENCE [LARGE SCALE GENOMIC DNA]</scope>
    <source>
        <strain evidence="2">CFS-1</strain>
    </source>
</reference>
<dbReference type="EMBL" id="JSAB01000125">
    <property type="protein sequence ID" value="RNF30297.1"/>
    <property type="molecule type" value="Genomic_DNA"/>
</dbReference>
<name>A0A422QJY4_9BURK</name>
<dbReference type="Pfam" id="PF13417">
    <property type="entry name" value="GST_N_3"/>
    <property type="match status" value="1"/>
</dbReference>
<dbReference type="InterPro" id="IPR007494">
    <property type="entry name" value="Glutaredoxin2_C"/>
</dbReference>
<dbReference type="OrthoDB" id="5291571at2"/>
<keyword evidence="3" id="KW-1185">Reference proteome</keyword>
<evidence type="ECO:0000313" key="2">
    <source>
        <dbReference type="EMBL" id="RNF30297.1"/>
    </source>
</evidence>
<dbReference type="InterPro" id="IPR004045">
    <property type="entry name" value="Glutathione_S-Trfase_N"/>
</dbReference>
<comment type="caution">
    <text evidence="2">The sequence shown here is derived from an EMBL/GenBank/DDBJ whole genome shotgun (WGS) entry which is preliminary data.</text>
</comment>
<proteinExistence type="predicted"/>
<dbReference type="Pfam" id="PF04399">
    <property type="entry name" value="Glutaredoxin2_C"/>
    <property type="match status" value="1"/>
</dbReference>
<dbReference type="NCBIfam" id="NF007702">
    <property type="entry name" value="PRK10387.1"/>
    <property type="match status" value="1"/>
</dbReference>
<dbReference type="Gene3D" id="1.20.1050.10">
    <property type="match status" value="1"/>
</dbReference>
<evidence type="ECO:0000259" key="1">
    <source>
        <dbReference type="PROSITE" id="PS50404"/>
    </source>
</evidence>
<dbReference type="RefSeq" id="WP_123070051.1">
    <property type="nucleotide sequence ID" value="NZ_JSAB01000125.1"/>
</dbReference>
<dbReference type="AlphaFoldDB" id="A0A422QJY4"/>
<feature type="domain" description="GST N-terminal" evidence="1">
    <location>
        <begin position="1"/>
        <end position="77"/>
    </location>
</feature>
<accession>A0A422QJY4</accession>
<sequence length="210" mass="23190">MKLYIYEHCPFCSRARLALGLKDLAFETVVVMEDDAATPTRLVGKKAVPILEKPDGTHMGESLDIVRYVDTLGTPIFDGPPEAALDAWGDAAWPLALKLFIPRFTEGDFAELATPSVREAYRQREERAFGDLDALRADSARYIGKMNTKLEALVPLLAGRDAVGISDVKLWPILRSLSIVDGLQFPLAVRSYMERLAAAGKVPLLFDQAR</sequence>
<dbReference type="PROSITE" id="PS50404">
    <property type="entry name" value="GST_NTER"/>
    <property type="match status" value="1"/>
</dbReference>
<dbReference type="Proteomes" id="UP000283254">
    <property type="component" value="Unassembled WGS sequence"/>
</dbReference>
<dbReference type="Gene3D" id="3.40.30.10">
    <property type="entry name" value="Glutaredoxin"/>
    <property type="match status" value="1"/>
</dbReference>